<proteinExistence type="predicted"/>
<reference evidence="2" key="1">
    <citation type="submission" date="2023-07" db="EMBL/GenBank/DDBJ databases">
        <title>Sequencing the genomes of 1000 actinobacteria strains.</title>
        <authorList>
            <person name="Klenk H.-P."/>
        </authorList>
    </citation>
    <scope>NUCLEOTIDE SEQUENCE</scope>
    <source>
        <strain evidence="2">DSM 107476</strain>
    </source>
</reference>
<keyword evidence="1" id="KW-1133">Transmembrane helix</keyword>
<name>A0ABU1ZVF0_9CORY</name>
<accession>A0ABU1ZVF0</accession>
<organism evidence="2 3">
    <name type="scientific">Corynebacterium guangdongense</name>
    <dbReference type="NCBI Taxonomy" id="1783348"/>
    <lineage>
        <taxon>Bacteria</taxon>
        <taxon>Bacillati</taxon>
        <taxon>Actinomycetota</taxon>
        <taxon>Actinomycetes</taxon>
        <taxon>Mycobacteriales</taxon>
        <taxon>Corynebacteriaceae</taxon>
        <taxon>Corynebacterium</taxon>
    </lineage>
</organism>
<dbReference type="RefSeq" id="WP_290197881.1">
    <property type="nucleotide sequence ID" value="NZ_CP047654.1"/>
</dbReference>
<protein>
    <submittedName>
        <fullName evidence="2">Uncharacterized protein</fullName>
    </submittedName>
</protein>
<dbReference type="Proteomes" id="UP001180840">
    <property type="component" value="Unassembled WGS sequence"/>
</dbReference>
<feature type="transmembrane region" description="Helical" evidence="1">
    <location>
        <begin position="45"/>
        <end position="64"/>
    </location>
</feature>
<evidence type="ECO:0000256" key="1">
    <source>
        <dbReference type="SAM" id="Phobius"/>
    </source>
</evidence>
<evidence type="ECO:0000313" key="2">
    <source>
        <dbReference type="EMBL" id="MDR7328890.1"/>
    </source>
</evidence>
<gene>
    <name evidence="2" type="ORF">J2S39_000566</name>
</gene>
<evidence type="ECO:0000313" key="3">
    <source>
        <dbReference type="Proteomes" id="UP001180840"/>
    </source>
</evidence>
<comment type="caution">
    <text evidence="2">The sequence shown here is derived from an EMBL/GenBank/DDBJ whole genome shotgun (WGS) entry which is preliminary data.</text>
</comment>
<keyword evidence="1" id="KW-0812">Transmembrane</keyword>
<keyword evidence="1" id="KW-0472">Membrane</keyword>
<feature type="transmembrane region" description="Helical" evidence="1">
    <location>
        <begin position="7"/>
        <end position="25"/>
    </location>
</feature>
<sequence>MTLLARLLAWFNAVSTLIGLAMLWFRPSLVSPALEGTSFEGQTLLGGALLGIVVGGFQWAAIGVDKRAPHWRWAAHLLAGAVMLGWIFGEALVLDSFVLLHLLYGVTGAAQIIAPAVALGALKAQAPADPEGPPAASATE</sequence>
<feature type="transmembrane region" description="Helical" evidence="1">
    <location>
        <begin position="101"/>
        <end position="122"/>
    </location>
</feature>
<dbReference type="EMBL" id="JAVDXZ010000001">
    <property type="protein sequence ID" value="MDR7328890.1"/>
    <property type="molecule type" value="Genomic_DNA"/>
</dbReference>
<feature type="transmembrane region" description="Helical" evidence="1">
    <location>
        <begin position="71"/>
        <end position="89"/>
    </location>
</feature>
<keyword evidence="3" id="KW-1185">Reference proteome</keyword>